<reference evidence="2 3" key="1">
    <citation type="submission" date="2020-02" db="EMBL/GenBank/DDBJ databases">
        <authorList>
            <person name="Kim M.K."/>
        </authorList>
    </citation>
    <scope>NUCLEOTIDE SEQUENCE [LARGE SCALE GENOMIC DNA]</scope>
    <source>
        <strain evidence="2 3">17J57-3</strain>
    </source>
</reference>
<evidence type="ECO:0000313" key="3">
    <source>
        <dbReference type="Proteomes" id="UP000482155"/>
    </source>
</evidence>
<feature type="signal peptide" evidence="1">
    <location>
        <begin position="1"/>
        <end position="22"/>
    </location>
</feature>
<comment type="caution">
    <text evidence="2">The sequence shown here is derived from an EMBL/GenBank/DDBJ whole genome shotgun (WGS) entry which is preliminary data.</text>
</comment>
<sequence>MKLPIKALAAALILLPLLEGCAVYGPPPAYSQGPYYSAPVYANSGPAYSQAPVYVQPAPAYVGPPVYFGLDFGFWGGGRRGWGGRHWH</sequence>
<organism evidence="2 3">
    <name type="scientific">Noviherbaspirillum galbum</name>
    <dbReference type="NCBI Taxonomy" id="2709383"/>
    <lineage>
        <taxon>Bacteria</taxon>
        <taxon>Pseudomonadati</taxon>
        <taxon>Pseudomonadota</taxon>
        <taxon>Betaproteobacteria</taxon>
        <taxon>Burkholderiales</taxon>
        <taxon>Oxalobacteraceae</taxon>
        <taxon>Noviherbaspirillum</taxon>
    </lineage>
</organism>
<feature type="chain" id="PRO_5025682736" description="Lipoprotein" evidence="1">
    <location>
        <begin position="23"/>
        <end position="88"/>
    </location>
</feature>
<dbReference type="Proteomes" id="UP000482155">
    <property type="component" value="Unassembled WGS sequence"/>
</dbReference>
<accession>A0A6B3SNC0</accession>
<keyword evidence="1" id="KW-0732">Signal</keyword>
<evidence type="ECO:0008006" key="4">
    <source>
        <dbReference type="Google" id="ProtNLM"/>
    </source>
</evidence>
<gene>
    <name evidence="2" type="ORF">G3574_12795</name>
</gene>
<proteinExistence type="predicted"/>
<name>A0A6B3SNC0_9BURK</name>
<dbReference type="EMBL" id="JAAIVB010000041">
    <property type="protein sequence ID" value="NEX61958.1"/>
    <property type="molecule type" value="Genomic_DNA"/>
</dbReference>
<dbReference type="RefSeq" id="WP_163963696.1">
    <property type="nucleotide sequence ID" value="NZ_JAAIVB010000041.1"/>
</dbReference>
<evidence type="ECO:0000256" key="1">
    <source>
        <dbReference type="SAM" id="SignalP"/>
    </source>
</evidence>
<keyword evidence="3" id="KW-1185">Reference proteome</keyword>
<evidence type="ECO:0000313" key="2">
    <source>
        <dbReference type="EMBL" id="NEX61958.1"/>
    </source>
</evidence>
<dbReference type="AlphaFoldDB" id="A0A6B3SNC0"/>
<protein>
    <recommendedName>
        <fullName evidence="4">Lipoprotein</fullName>
    </recommendedName>
</protein>